<gene>
    <name evidence="3" type="ORF">ESP51_01790</name>
</gene>
<dbReference type="Gene3D" id="3.20.80.10">
    <property type="entry name" value="Regulatory factor, effector binding domain"/>
    <property type="match status" value="1"/>
</dbReference>
<dbReference type="InterPro" id="IPR029442">
    <property type="entry name" value="GyrI-like"/>
</dbReference>
<feature type="compositionally biased region" description="Basic and acidic residues" evidence="1">
    <location>
        <begin position="88"/>
        <end position="97"/>
    </location>
</feature>
<keyword evidence="4" id="KW-1185">Reference proteome</keyword>
<evidence type="ECO:0000259" key="2">
    <source>
        <dbReference type="Pfam" id="PF06445"/>
    </source>
</evidence>
<dbReference type="Proteomes" id="UP000293865">
    <property type="component" value="Unassembled WGS sequence"/>
</dbReference>
<accession>A0A4Q2L7J0</accession>
<feature type="region of interest" description="Disordered" evidence="1">
    <location>
        <begin position="1"/>
        <end position="97"/>
    </location>
</feature>
<dbReference type="OrthoDB" id="4772335at2"/>
<dbReference type="AlphaFoldDB" id="A0A4Q2L7J0"/>
<dbReference type="InterPro" id="IPR011256">
    <property type="entry name" value="Reg_factor_effector_dom_sf"/>
</dbReference>
<dbReference type="SUPFAM" id="SSF55136">
    <property type="entry name" value="Probable bacterial effector-binding domain"/>
    <property type="match status" value="1"/>
</dbReference>
<evidence type="ECO:0000313" key="4">
    <source>
        <dbReference type="Proteomes" id="UP000293865"/>
    </source>
</evidence>
<feature type="compositionally biased region" description="Basic residues" evidence="1">
    <location>
        <begin position="36"/>
        <end position="70"/>
    </location>
</feature>
<dbReference type="Pfam" id="PF06445">
    <property type="entry name" value="GyrI-like"/>
    <property type="match status" value="1"/>
</dbReference>
<name>A0A4Q2L7J0_9MICO</name>
<evidence type="ECO:0000256" key="1">
    <source>
        <dbReference type="SAM" id="MobiDB-lite"/>
    </source>
</evidence>
<evidence type="ECO:0000313" key="3">
    <source>
        <dbReference type="EMBL" id="RXZ72980.1"/>
    </source>
</evidence>
<feature type="domain" description="GyrI-like small molecule binding" evidence="2">
    <location>
        <begin position="119"/>
        <end position="299"/>
    </location>
</feature>
<sequence length="302" mass="34456">MPWSRLSRALSIAGSRPPAPSRRRRPRLCSPSSTPPKRRERLRKRLSRHPSRARSFRRGGGRSRRHRRSRGRETSTPDPSARCSRGSARADRDAAGVTGEKYDVKRAYRELYSPSARDFAVVEVPPMRYLAIDGHGDPNAAQDYADAVTALFSVAYAVKFRSKRELGRDFVVAPLEGMWRADDPEVFITRDKSAWSWTMLISQPDWINEEHVGRAIAADTKAPRPALDRMRLERIYEGSAVQILHLGPYDAETATLERLHHEWMPAHGLTFNGDHHEIYLSDARRTPPEKLRTILRQPVRPV</sequence>
<reference evidence="3 4" key="1">
    <citation type="submission" date="2019-01" db="EMBL/GenBank/DDBJ databases">
        <title>Agromyces.</title>
        <authorList>
            <person name="Li J."/>
        </authorList>
    </citation>
    <scope>NUCLEOTIDE SEQUENCE [LARGE SCALE GENOMIC DNA]</scope>
    <source>
        <strain evidence="3 4">DSM 15934</strain>
    </source>
</reference>
<organism evidence="3 4">
    <name type="scientific">Agromyces albus</name>
    <dbReference type="NCBI Taxonomy" id="205332"/>
    <lineage>
        <taxon>Bacteria</taxon>
        <taxon>Bacillati</taxon>
        <taxon>Actinomycetota</taxon>
        <taxon>Actinomycetes</taxon>
        <taxon>Micrococcales</taxon>
        <taxon>Microbacteriaceae</taxon>
        <taxon>Agromyces</taxon>
    </lineage>
</organism>
<dbReference type="EMBL" id="SDPN01000002">
    <property type="protein sequence ID" value="RXZ72980.1"/>
    <property type="molecule type" value="Genomic_DNA"/>
</dbReference>
<proteinExistence type="predicted"/>
<comment type="caution">
    <text evidence="3">The sequence shown here is derived from an EMBL/GenBank/DDBJ whole genome shotgun (WGS) entry which is preliminary data.</text>
</comment>
<protein>
    <recommendedName>
        <fullName evidence="2">GyrI-like small molecule binding domain-containing protein</fullName>
    </recommendedName>
</protein>